<dbReference type="EMBL" id="CP151510">
    <property type="protein sequence ID" value="WZN64679.1"/>
    <property type="molecule type" value="Genomic_DNA"/>
</dbReference>
<evidence type="ECO:0000313" key="2">
    <source>
        <dbReference type="EMBL" id="CAE0191542.1"/>
    </source>
</evidence>
<dbReference type="Proteomes" id="UP001472866">
    <property type="component" value="Chromosome 10"/>
</dbReference>
<name>A0A7S3CDU1_9CHLO</name>
<gene>
    <name evidence="2" type="ORF">CROS1456_LOCUS4632</name>
    <name evidence="3" type="ORF">HKI87_10g62360</name>
</gene>
<dbReference type="InterPro" id="IPR036378">
    <property type="entry name" value="FAS1_dom_sf"/>
</dbReference>
<dbReference type="InterPro" id="IPR000782">
    <property type="entry name" value="FAS1_domain"/>
</dbReference>
<keyword evidence="4" id="KW-1185">Reference proteome</keyword>
<dbReference type="SUPFAM" id="SSF82153">
    <property type="entry name" value="FAS1 domain"/>
    <property type="match status" value="1"/>
</dbReference>
<protein>
    <submittedName>
        <fullName evidence="3">FAS1 domain-containing protein</fullName>
    </submittedName>
</protein>
<reference evidence="2" key="1">
    <citation type="submission" date="2021-01" db="EMBL/GenBank/DDBJ databases">
        <authorList>
            <person name="Corre E."/>
            <person name="Pelletier E."/>
            <person name="Niang G."/>
            <person name="Scheremetjew M."/>
            <person name="Finn R."/>
            <person name="Kale V."/>
            <person name="Holt S."/>
            <person name="Cochrane G."/>
            <person name="Meng A."/>
            <person name="Brown T."/>
            <person name="Cohen L."/>
        </authorList>
    </citation>
    <scope>NUCLEOTIDE SEQUENCE</scope>
    <source>
        <strain evidence="2">RCC1871</strain>
    </source>
</reference>
<sequence>MKGHARTTTTTRSKNGLIRDRVVAGAFALALLVAGCAGGARAQDVSEAPEDYRIDKDECVFDDKPEMLLEAAQNASGNFSTLVEALDAVPELKPIFEDKKEKLTVMAPTDEAFETFFEDFNTSREALLRDPDLIKLLLSYHVVPSVVPYSDMESALKPLFMTRVGSLFMTTSVPGAALTLTRVKPEGRDEHVIRIAGYASAAYVSRDTVWACNGLINPINYVLVPRRATVTRPDLRVADNGTEPEDGEGR</sequence>
<accession>A0A7S3CDU1</accession>
<organism evidence="2">
    <name type="scientific">Chloropicon roscoffensis</name>
    <dbReference type="NCBI Taxonomy" id="1461544"/>
    <lineage>
        <taxon>Eukaryota</taxon>
        <taxon>Viridiplantae</taxon>
        <taxon>Chlorophyta</taxon>
        <taxon>Chloropicophyceae</taxon>
        <taxon>Chloropicales</taxon>
        <taxon>Chloropicaceae</taxon>
        <taxon>Chloropicon</taxon>
    </lineage>
</organism>
<dbReference type="AlphaFoldDB" id="A0A7S3CDU1"/>
<dbReference type="PROSITE" id="PS50213">
    <property type="entry name" value="FAS1"/>
    <property type="match status" value="1"/>
</dbReference>
<dbReference type="Pfam" id="PF02469">
    <property type="entry name" value="Fasciclin"/>
    <property type="match status" value="1"/>
</dbReference>
<dbReference type="Gene3D" id="2.30.180.10">
    <property type="entry name" value="FAS1 domain"/>
    <property type="match status" value="1"/>
</dbReference>
<evidence type="ECO:0000313" key="3">
    <source>
        <dbReference type="EMBL" id="WZN64679.1"/>
    </source>
</evidence>
<feature type="domain" description="FAS1" evidence="1">
    <location>
        <begin position="66"/>
        <end position="223"/>
    </location>
</feature>
<dbReference type="SMART" id="SM00554">
    <property type="entry name" value="FAS1"/>
    <property type="match status" value="1"/>
</dbReference>
<evidence type="ECO:0000259" key="1">
    <source>
        <dbReference type="PROSITE" id="PS50213"/>
    </source>
</evidence>
<proteinExistence type="predicted"/>
<evidence type="ECO:0000313" key="4">
    <source>
        <dbReference type="Proteomes" id="UP001472866"/>
    </source>
</evidence>
<reference evidence="3 4" key="2">
    <citation type="submission" date="2024-03" db="EMBL/GenBank/DDBJ databases">
        <title>Complete genome sequence of the green alga Chloropicon roscoffensis RCC1871.</title>
        <authorList>
            <person name="Lemieux C."/>
            <person name="Pombert J.-F."/>
            <person name="Otis C."/>
            <person name="Turmel M."/>
        </authorList>
    </citation>
    <scope>NUCLEOTIDE SEQUENCE [LARGE SCALE GENOMIC DNA]</scope>
    <source>
        <strain evidence="3 4">RCC1871</strain>
    </source>
</reference>
<dbReference type="EMBL" id="HBHZ01005965">
    <property type="protein sequence ID" value="CAE0191542.1"/>
    <property type="molecule type" value="Transcribed_RNA"/>
</dbReference>